<sequence>HTCGWVVGSDPCNVVLFPGDFSRHLRDHGVHGNNAATMSCGWVACDAPQMNRGNMLRHVFEVHLELRFECPDCGMSFSRRNSLNNHRR</sequence>
<feature type="non-terminal residue" evidence="7">
    <location>
        <position position="1"/>
    </location>
</feature>
<evidence type="ECO:0000256" key="5">
    <source>
        <dbReference type="PROSITE-ProRule" id="PRU00042"/>
    </source>
</evidence>
<dbReference type="GO" id="GO:0008270">
    <property type="term" value="F:zinc ion binding"/>
    <property type="evidence" value="ECO:0007669"/>
    <property type="project" value="UniProtKB-KW"/>
</dbReference>
<dbReference type="Gene3D" id="3.30.160.60">
    <property type="entry name" value="Classic Zinc Finger"/>
    <property type="match status" value="1"/>
</dbReference>
<evidence type="ECO:0000256" key="4">
    <source>
        <dbReference type="ARBA" id="ARBA00022833"/>
    </source>
</evidence>
<evidence type="ECO:0000259" key="6">
    <source>
        <dbReference type="PROSITE" id="PS50157"/>
    </source>
</evidence>
<keyword evidence="2" id="KW-0677">Repeat</keyword>
<keyword evidence="4" id="KW-0862">Zinc</keyword>
<gene>
    <name evidence="7" type="ORF">PISMIDRAFT_78139</name>
</gene>
<feature type="non-terminal residue" evidence="7">
    <location>
        <position position="88"/>
    </location>
</feature>
<dbReference type="AlphaFoldDB" id="A0A0C9YXL2"/>
<keyword evidence="8" id="KW-1185">Reference proteome</keyword>
<keyword evidence="3 5" id="KW-0863">Zinc-finger</keyword>
<dbReference type="PROSITE" id="PS50157">
    <property type="entry name" value="ZINC_FINGER_C2H2_2"/>
    <property type="match status" value="1"/>
</dbReference>
<evidence type="ECO:0000313" key="8">
    <source>
        <dbReference type="Proteomes" id="UP000054018"/>
    </source>
</evidence>
<evidence type="ECO:0000256" key="1">
    <source>
        <dbReference type="ARBA" id="ARBA00022723"/>
    </source>
</evidence>
<proteinExistence type="predicted"/>
<dbReference type="HOGENOM" id="CLU_126337_0_1_1"/>
<dbReference type="SUPFAM" id="SSF57667">
    <property type="entry name" value="beta-beta-alpha zinc fingers"/>
    <property type="match status" value="1"/>
</dbReference>
<dbReference type="InterPro" id="IPR036236">
    <property type="entry name" value="Znf_C2H2_sf"/>
</dbReference>
<dbReference type="OrthoDB" id="10261408at2759"/>
<accession>A0A0C9YXL2</accession>
<dbReference type="FunFam" id="3.30.160.60:FF:000100">
    <property type="entry name" value="Zinc finger 45-like"/>
    <property type="match status" value="1"/>
</dbReference>
<evidence type="ECO:0000256" key="3">
    <source>
        <dbReference type="ARBA" id="ARBA00022771"/>
    </source>
</evidence>
<dbReference type="EMBL" id="KN833751">
    <property type="protein sequence ID" value="KIK21471.1"/>
    <property type="molecule type" value="Genomic_DNA"/>
</dbReference>
<evidence type="ECO:0000256" key="2">
    <source>
        <dbReference type="ARBA" id="ARBA00022737"/>
    </source>
</evidence>
<dbReference type="Proteomes" id="UP000054018">
    <property type="component" value="Unassembled WGS sequence"/>
</dbReference>
<dbReference type="Pfam" id="PF00096">
    <property type="entry name" value="zf-C2H2"/>
    <property type="match status" value="1"/>
</dbReference>
<organism evidence="7 8">
    <name type="scientific">Pisolithus microcarpus 441</name>
    <dbReference type="NCBI Taxonomy" id="765257"/>
    <lineage>
        <taxon>Eukaryota</taxon>
        <taxon>Fungi</taxon>
        <taxon>Dikarya</taxon>
        <taxon>Basidiomycota</taxon>
        <taxon>Agaricomycotina</taxon>
        <taxon>Agaricomycetes</taxon>
        <taxon>Agaricomycetidae</taxon>
        <taxon>Boletales</taxon>
        <taxon>Sclerodermatineae</taxon>
        <taxon>Pisolithaceae</taxon>
        <taxon>Pisolithus</taxon>
    </lineage>
</organism>
<evidence type="ECO:0000313" key="7">
    <source>
        <dbReference type="EMBL" id="KIK21471.1"/>
    </source>
</evidence>
<protein>
    <recommendedName>
        <fullName evidence="6">C2H2-type domain-containing protein</fullName>
    </recommendedName>
</protein>
<feature type="domain" description="C2H2-type" evidence="6">
    <location>
        <begin position="68"/>
        <end position="88"/>
    </location>
</feature>
<reference evidence="7 8" key="1">
    <citation type="submission" date="2014-04" db="EMBL/GenBank/DDBJ databases">
        <authorList>
            <consortium name="DOE Joint Genome Institute"/>
            <person name="Kuo A."/>
            <person name="Kohler A."/>
            <person name="Costa M.D."/>
            <person name="Nagy L.G."/>
            <person name="Floudas D."/>
            <person name="Copeland A."/>
            <person name="Barry K.W."/>
            <person name="Cichocki N."/>
            <person name="Veneault-Fourrey C."/>
            <person name="LaButti K."/>
            <person name="Lindquist E.A."/>
            <person name="Lipzen A."/>
            <person name="Lundell T."/>
            <person name="Morin E."/>
            <person name="Murat C."/>
            <person name="Sun H."/>
            <person name="Tunlid A."/>
            <person name="Henrissat B."/>
            <person name="Grigoriev I.V."/>
            <person name="Hibbett D.S."/>
            <person name="Martin F."/>
            <person name="Nordberg H.P."/>
            <person name="Cantor M.N."/>
            <person name="Hua S.X."/>
        </authorList>
    </citation>
    <scope>NUCLEOTIDE SEQUENCE [LARGE SCALE GENOMIC DNA]</scope>
    <source>
        <strain evidence="7 8">441</strain>
    </source>
</reference>
<reference evidence="8" key="2">
    <citation type="submission" date="2015-01" db="EMBL/GenBank/DDBJ databases">
        <title>Evolutionary Origins and Diversification of the Mycorrhizal Mutualists.</title>
        <authorList>
            <consortium name="DOE Joint Genome Institute"/>
            <consortium name="Mycorrhizal Genomics Consortium"/>
            <person name="Kohler A."/>
            <person name="Kuo A."/>
            <person name="Nagy L.G."/>
            <person name="Floudas D."/>
            <person name="Copeland A."/>
            <person name="Barry K.W."/>
            <person name="Cichocki N."/>
            <person name="Veneault-Fourrey C."/>
            <person name="LaButti K."/>
            <person name="Lindquist E.A."/>
            <person name="Lipzen A."/>
            <person name="Lundell T."/>
            <person name="Morin E."/>
            <person name="Murat C."/>
            <person name="Riley R."/>
            <person name="Ohm R."/>
            <person name="Sun H."/>
            <person name="Tunlid A."/>
            <person name="Henrissat B."/>
            <person name="Grigoriev I.V."/>
            <person name="Hibbett D.S."/>
            <person name="Martin F."/>
        </authorList>
    </citation>
    <scope>NUCLEOTIDE SEQUENCE [LARGE SCALE GENOMIC DNA]</scope>
    <source>
        <strain evidence="8">441</strain>
    </source>
</reference>
<keyword evidence="1" id="KW-0479">Metal-binding</keyword>
<dbReference type="InterPro" id="IPR013087">
    <property type="entry name" value="Znf_C2H2_type"/>
</dbReference>
<name>A0A0C9YXL2_9AGAM</name>